<gene>
    <name evidence="4" type="ORF">Aple_085820</name>
</gene>
<dbReference type="Proteomes" id="UP000377595">
    <property type="component" value="Unassembled WGS sequence"/>
</dbReference>
<dbReference type="Pfam" id="PF00497">
    <property type="entry name" value="SBP_bac_3"/>
    <property type="match status" value="1"/>
</dbReference>
<dbReference type="InterPro" id="IPR001638">
    <property type="entry name" value="Solute-binding_3/MltF_N"/>
</dbReference>
<dbReference type="Gene3D" id="3.40.190.10">
    <property type="entry name" value="Periplasmic binding protein-like II"/>
    <property type="match status" value="2"/>
</dbReference>
<evidence type="ECO:0000313" key="5">
    <source>
        <dbReference type="Proteomes" id="UP000377595"/>
    </source>
</evidence>
<keyword evidence="1" id="KW-0732">Signal</keyword>
<dbReference type="PANTHER" id="PTHR35936:SF19">
    <property type="entry name" value="AMINO-ACID-BINDING PROTEIN YXEM-RELATED"/>
    <property type="match status" value="1"/>
</dbReference>
<keyword evidence="5" id="KW-1185">Reference proteome</keyword>
<accession>A0A5M3Y1Q0</accession>
<evidence type="ECO:0000256" key="2">
    <source>
        <dbReference type="SAM" id="MobiDB-lite"/>
    </source>
</evidence>
<dbReference type="SUPFAM" id="SSF53850">
    <property type="entry name" value="Periplasmic binding protein-like II"/>
    <property type="match status" value="1"/>
</dbReference>
<dbReference type="AlphaFoldDB" id="A0A5M3Y1Q0"/>
<feature type="domain" description="Solute-binding protein family 3/N-terminal" evidence="3">
    <location>
        <begin position="2"/>
        <end position="213"/>
    </location>
</feature>
<organism evidence="4 5">
    <name type="scientific">Acrocarpospora pleiomorpha</name>
    <dbReference type="NCBI Taxonomy" id="90975"/>
    <lineage>
        <taxon>Bacteria</taxon>
        <taxon>Bacillati</taxon>
        <taxon>Actinomycetota</taxon>
        <taxon>Actinomycetes</taxon>
        <taxon>Streptosporangiales</taxon>
        <taxon>Streptosporangiaceae</taxon>
        <taxon>Acrocarpospora</taxon>
    </lineage>
</organism>
<evidence type="ECO:0000256" key="1">
    <source>
        <dbReference type="ARBA" id="ARBA00022729"/>
    </source>
</evidence>
<dbReference type="PANTHER" id="PTHR35936">
    <property type="entry name" value="MEMBRANE-BOUND LYTIC MUREIN TRANSGLYCOSYLASE F"/>
    <property type="match status" value="1"/>
</dbReference>
<evidence type="ECO:0000313" key="4">
    <source>
        <dbReference type="EMBL" id="GES25683.1"/>
    </source>
</evidence>
<reference evidence="4 5" key="1">
    <citation type="submission" date="2019-10" db="EMBL/GenBank/DDBJ databases">
        <title>Whole genome shotgun sequence of Acrocarpospora pleiomorpha NBRC 16267.</title>
        <authorList>
            <person name="Ichikawa N."/>
            <person name="Kimura A."/>
            <person name="Kitahashi Y."/>
            <person name="Komaki H."/>
            <person name="Oguchi A."/>
        </authorList>
    </citation>
    <scope>NUCLEOTIDE SEQUENCE [LARGE SCALE GENOMIC DNA]</scope>
    <source>
        <strain evidence="4 5">NBRC 16267</strain>
    </source>
</reference>
<comment type="caution">
    <text evidence="4">The sequence shown here is derived from an EMBL/GenBank/DDBJ whole genome shotgun (WGS) entry which is preliminary data.</text>
</comment>
<evidence type="ECO:0000259" key="3">
    <source>
        <dbReference type="SMART" id="SM00062"/>
    </source>
</evidence>
<proteinExistence type="predicted"/>
<sequence length="226" mass="24246">MRFAWIDERPFNYETDGVLAGCDVALARAAFAVLGHPFEPVHATFGEMLPGLEDDRWDVTTGMFITPERERRAFFTRPVWSLRDGLLVSDSHRYISGYAALAEGEFMVAVLSGQVQRDHALRHGVAPADLVEFDTYDEAAAAVLDGRVAAYASVALAHEEHLALDDRSGLTCVPVPSSEVAPAPGAFACASEEIRDALDKALGRLLGPGLPGEPSADPSAWPAGRG</sequence>
<protein>
    <recommendedName>
        <fullName evidence="3">Solute-binding protein family 3/N-terminal domain-containing protein</fullName>
    </recommendedName>
</protein>
<dbReference type="RefSeq" id="WP_155350435.1">
    <property type="nucleotide sequence ID" value="NZ_BAAAHM010000019.1"/>
</dbReference>
<feature type="region of interest" description="Disordered" evidence="2">
    <location>
        <begin position="206"/>
        <end position="226"/>
    </location>
</feature>
<dbReference type="OrthoDB" id="9768183at2"/>
<dbReference type="SMART" id="SM00062">
    <property type="entry name" value="PBPb"/>
    <property type="match status" value="1"/>
</dbReference>
<dbReference type="EMBL" id="BLAF01000071">
    <property type="protein sequence ID" value="GES25683.1"/>
    <property type="molecule type" value="Genomic_DNA"/>
</dbReference>
<name>A0A5M3Y1Q0_9ACTN</name>